<dbReference type="RefSeq" id="WP_319838233.1">
    <property type="nucleotide sequence ID" value="NZ_CP137624.1"/>
</dbReference>
<dbReference type="CDD" id="cd00093">
    <property type="entry name" value="HTH_XRE"/>
    <property type="match status" value="1"/>
</dbReference>
<proteinExistence type="predicted"/>
<feature type="domain" description="HTH cro/C1-type" evidence="2">
    <location>
        <begin position="13"/>
        <end position="67"/>
    </location>
</feature>
<name>A0ABZ0S3E2_9BACI</name>
<dbReference type="Proteomes" id="UP001322664">
    <property type="component" value="Chromosome"/>
</dbReference>
<keyword evidence="1" id="KW-0238">DNA-binding</keyword>
<sequence length="85" mass="9765">MIKIDNITIGTVLKRLRLAMKLSQEELAARSSLDRTYISMLERNIKQPTITTIFLLASALNMKPSEFVQQLEEEFDGHTIKRTTL</sequence>
<protein>
    <submittedName>
        <fullName evidence="3">Helix-turn-helix transcriptional regulator</fullName>
    </submittedName>
</protein>
<dbReference type="SMART" id="SM00530">
    <property type="entry name" value="HTH_XRE"/>
    <property type="match status" value="1"/>
</dbReference>
<dbReference type="SUPFAM" id="SSF47413">
    <property type="entry name" value="lambda repressor-like DNA-binding domains"/>
    <property type="match status" value="1"/>
</dbReference>
<evidence type="ECO:0000313" key="3">
    <source>
        <dbReference type="EMBL" id="WPK13790.1"/>
    </source>
</evidence>
<dbReference type="InterPro" id="IPR010982">
    <property type="entry name" value="Lambda_DNA-bd_dom_sf"/>
</dbReference>
<gene>
    <name evidence="3" type="ORF">R6U77_09055</name>
</gene>
<dbReference type="InterPro" id="IPR050807">
    <property type="entry name" value="TransReg_Diox_bact_type"/>
</dbReference>
<dbReference type="Gene3D" id="1.10.260.40">
    <property type="entry name" value="lambda repressor-like DNA-binding domains"/>
    <property type="match status" value="1"/>
</dbReference>
<evidence type="ECO:0000256" key="1">
    <source>
        <dbReference type="ARBA" id="ARBA00023125"/>
    </source>
</evidence>
<evidence type="ECO:0000313" key="4">
    <source>
        <dbReference type="Proteomes" id="UP001322664"/>
    </source>
</evidence>
<dbReference type="PANTHER" id="PTHR46797:SF1">
    <property type="entry name" value="METHYLPHOSPHONATE SYNTHASE"/>
    <property type="match status" value="1"/>
</dbReference>
<reference evidence="3 4" key="1">
    <citation type="submission" date="2023-09" db="EMBL/GenBank/DDBJ databases">
        <authorList>
            <person name="Page C.A."/>
            <person name="Perez-Diaz I.M."/>
        </authorList>
    </citation>
    <scope>NUCLEOTIDE SEQUENCE [LARGE SCALE GENOMIC DNA]</scope>
    <source>
        <strain evidence="3 4">Ll15</strain>
    </source>
</reference>
<keyword evidence="4" id="KW-1185">Reference proteome</keyword>
<evidence type="ECO:0000259" key="2">
    <source>
        <dbReference type="PROSITE" id="PS50943"/>
    </source>
</evidence>
<dbReference type="InterPro" id="IPR001387">
    <property type="entry name" value="Cro/C1-type_HTH"/>
</dbReference>
<dbReference type="Pfam" id="PF01381">
    <property type="entry name" value="HTH_3"/>
    <property type="match status" value="1"/>
</dbReference>
<dbReference type="PANTHER" id="PTHR46797">
    <property type="entry name" value="HTH-TYPE TRANSCRIPTIONAL REGULATOR"/>
    <property type="match status" value="1"/>
</dbReference>
<dbReference type="PROSITE" id="PS50943">
    <property type="entry name" value="HTH_CROC1"/>
    <property type="match status" value="1"/>
</dbReference>
<accession>A0ABZ0S3E2</accession>
<organism evidence="3 4">
    <name type="scientific">Lysinibacillus louembei</name>
    <dbReference type="NCBI Taxonomy" id="1470088"/>
    <lineage>
        <taxon>Bacteria</taxon>
        <taxon>Bacillati</taxon>
        <taxon>Bacillota</taxon>
        <taxon>Bacilli</taxon>
        <taxon>Bacillales</taxon>
        <taxon>Bacillaceae</taxon>
        <taxon>Lysinibacillus</taxon>
    </lineage>
</organism>
<dbReference type="EMBL" id="CP137624">
    <property type="protein sequence ID" value="WPK13790.1"/>
    <property type="molecule type" value="Genomic_DNA"/>
</dbReference>